<evidence type="ECO:0000256" key="8">
    <source>
        <dbReference type="ARBA" id="ARBA00048142"/>
    </source>
</evidence>
<dbReference type="RefSeq" id="WP_393162637.1">
    <property type="nucleotide sequence ID" value="NZ_JBICRM010000003.1"/>
</dbReference>
<dbReference type="EC" id="1.2.1.88" evidence="3"/>
<dbReference type="Proteomes" id="UP001603978">
    <property type="component" value="Unassembled WGS sequence"/>
</dbReference>
<dbReference type="InterPro" id="IPR016161">
    <property type="entry name" value="Ald_DH/histidinol_DH"/>
</dbReference>
<proteinExistence type="inferred from homology"/>
<evidence type="ECO:0000256" key="3">
    <source>
        <dbReference type="ARBA" id="ARBA00012884"/>
    </source>
</evidence>
<dbReference type="PANTHER" id="PTHR42862:SF1">
    <property type="entry name" value="DELTA-1-PYRROLINE-5-CARBOXYLATE DEHYDROGENASE 2, ISOFORM A-RELATED"/>
    <property type="match status" value="1"/>
</dbReference>
<dbReference type="GO" id="GO:0003842">
    <property type="term" value="F:L-glutamate gamma-semialdehyde dehydrogenase activity"/>
    <property type="evidence" value="ECO:0007669"/>
    <property type="project" value="UniProtKB-EC"/>
</dbReference>
<feature type="domain" description="Aldehyde dehydrogenase" evidence="11">
    <location>
        <begin position="60"/>
        <end position="520"/>
    </location>
</feature>
<dbReference type="PANTHER" id="PTHR42862">
    <property type="entry name" value="DELTA-1-PYRROLINE-5-CARBOXYLATE DEHYDROGENASE 1, ISOFORM A-RELATED"/>
    <property type="match status" value="1"/>
</dbReference>
<dbReference type="InterPro" id="IPR016163">
    <property type="entry name" value="Ald_DH_C"/>
</dbReference>
<evidence type="ECO:0000256" key="5">
    <source>
        <dbReference type="ARBA" id="ARBA00023027"/>
    </source>
</evidence>
<keyword evidence="5" id="KW-0520">NAD</keyword>
<comment type="catalytic activity">
    <reaction evidence="8">
        <text>L-glutamate 5-semialdehyde + NAD(+) + H2O = L-glutamate + NADH + 2 H(+)</text>
        <dbReference type="Rhea" id="RHEA:30235"/>
        <dbReference type="ChEBI" id="CHEBI:15377"/>
        <dbReference type="ChEBI" id="CHEBI:15378"/>
        <dbReference type="ChEBI" id="CHEBI:29985"/>
        <dbReference type="ChEBI" id="CHEBI:57540"/>
        <dbReference type="ChEBI" id="CHEBI:57945"/>
        <dbReference type="ChEBI" id="CHEBI:58066"/>
        <dbReference type="EC" id="1.2.1.88"/>
    </reaction>
</comment>
<dbReference type="PROSITE" id="PS00070">
    <property type="entry name" value="ALDEHYDE_DEHYDR_CYS"/>
    <property type="match status" value="1"/>
</dbReference>
<dbReference type="InterPro" id="IPR005931">
    <property type="entry name" value="P5CDH/ALDH4A1"/>
</dbReference>
<evidence type="ECO:0000256" key="4">
    <source>
        <dbReference type="ARBA" id="ARBA00023002"/>
    </source>
</evidence>
<evidence type="ECO:0000256" key="9">
    <source>
        <dbReference type="PROSITE-ProRule" id="PRU10007"/>
    </source>
</evidence>
<dbReference type="InterPro" id="IPR029510">
    <property type="entry name" value="Ald_DH_CS_GLU"/>
</dbReference>
<keyword evidence="6" id="KW-0642">Proline metabolism</keyword>
<keyword evidence="13" id="KW-1185">Reference proteome</keyword>
<dbReference type="Gene3D" id="3.40.309.10">
    <property type="entry name" value="Aldehyde Dehydrogenase, Chain A, domain 2"/>
    <property type="match status" value="1"/>
</dbReference>
<evidence type="ECO:0000313" key="13">
    <source>
        <dbReference type="Proteomes" id="UP001603978"/>
    </source>
</evidence>
<accession>A0ABW7A5Q8</accession>
<dbReference type="EMBL" id="JBICRM010000003">
    <property type="protein sequence ID" value="MFG1702666.1"/>
    <property type="molecule type" value="Genomic_DNA"/>
</dbReference>
<dbReference type="InterPro" id="IPR050485">
    <property type="entry name" value="Proline_metab_enzyme"/>
</dbReference>
<evidence type="ECO:0000256" key="2">
    <source>
        <dbReference type="ARBA" id="ARBA00009986"/>
    </source>
</evidence>
<dbReference type="SUPFAM" id="SSF53720">
    <property type="entry name" value="ALDH-like"/>
    <property type="match status" value="1"/>
</dbReference>
<dbReference type="PROSITE" id="PS00687">
    <property type="entry name" value="ALDEHYDE_DEHYDR_GLU"/>
    <property type="match status" value="1"/>
</dbReference>
<comment type="caution">
    <text evidence="12">The sequence shown here is derived from an EMBL/GenBank/DDBJ whole genome shotgun (WGS) entry which is preliminary data.</text>
</comment>
<comment type="pathway">
    <text evidence="1">Amino-acid degradation; L-proline degradation into L-glutamate; L-glutamate from L-proline: step 2/2.</text>
</comment>
<evidence type="ECO:0000256" key="1">
    <source>
        <dbReference type="ARBA" id="ARBA00004786"/>
    </source>
</evidence>
<feature type="active site" evidence="9">
    <location>
        <position position="295"/>
    </location>
</feature>
<comment type="similarity">
    <text evidence="2 10">Belongs to the aldehyde dehydrogenase family.</text>
</comment>
<dbReference type="Pfam" id="PF00171">
    <property type="entry name" value="Aldedh"/>
    <property type="match status" value="1"/>
</dbReference>
<dbReference type="InterPro" id="IPR016160">
    <property type="entry name" value="Ald_DH_CS_CYS"/>
</dbReference>
<evidence type="ECO:0000256" key="6">
    <source>
        <dbReference type="ARBA" id="ARBA00023062"/>
    </source>
</evidence>
<evidence type="ECO:0000256" key="7">
    <source>
        <dbReference type="ARBA" id="ARBA00032259"/>
    </source>
</evidence>
<organism evidence="12 13">
    <name type="scientific">Nonomuraea marmarensis</name>
    <dbReference type="NCBI Taxonomy" id="3351344"/>
    <lineage>
        <taxon>Bacteria</taxon>
        <taxon>Bacillati</taxon>
        <taxon>Actinomycetota</taxon>
        <taxon>Actinomycetes</taxon>
        <taxon>Streptosporangiales</taxon>
        <taxon>Streptosporangiaceae</taxon>
        <taxon>Nonomuraea</taxon>
    </lineage>
</organism>
<dbReference type="Gene3D" id="3.40.605.10">
    <property type="entry name" value="Aldehyde Dehydrogenase, Chain A, domain 1"/>
    <property type="match status" value="1"/>
</dbReference>
<evidence type="ECO:0000313" key="12">
    <source>
        <dbReference type="EMBL" id="MFG1702666.1"/>
    </source>
</evidence>
<name>A0ABW7A5Q8_9ACTN</name>
<dbReference type="NCBIfam" id="TIGR01236">
    <property type="entry name" value="D1pyr5carbox1"/>
    <property type="match status" value="1"/>
</dbReference>
<gene>
    <name evidence="12" type="primary">pruA</name>
    <name evidence="12" type="ORF">ACFLIM_05680</name>
</gene>
<dbReference type="InterPro" id="IPR016162">
    <property type="entry name" value="Ald_DH_N"/>
</dbReference>
<evidence type="ECO:0000259" key="11">
    <source>
        <dbReference type="Pfam" id="PF00171"/>
    </source>
</evidence>
<sequence>MTALTGRTALFPIGPTAPRGYAAGSPERTSTAKALDDIRAAGCDVPNLIGGGVVRTGRLMPVVTPHEHAYRLGQVHRAGQEETIRAIEAATAASAWWGRLPWEDRAAPFLRAADMLEHGPWRDRLNAATMLELSKTTYQADIDAACETVDFIRANVKNMLDMYDVQPGSLPGMWNQAEYRPLEGFVFAVTPFNFTCMNNLAFAPAVLGNTVVWKPAESASLVAHMSMELLREAGLPDGVINVVYGDGPEIGAVALGHRDLAAVHFTGSTATFQHIWHTVGANVASYRNYPRLIGETGGKDFILAHPSADLDALAVACVRGAYEYQGQKCSAASRLYAPRSLWPALKERLIALTESVVVGDPTDPETFVGAVINARQHAKHAEALARARAEKLVVVGGRTDDSLGWFVDPTVLEVDDPTSPFMTQELFAPVLTTYVYDDSAWAQVLRLVDESTSYGLTGAVFAADPAAVMQAEHALRYTAGNFYVNDKPTGSVVGQQPFGGARASGTNDKAGTVWNLIRFSSPRSIKRNHLPATDYRYPHLEP</sequence>
<dbReference type="InterPro" id="IPR015590">
    <property type="entry name" value="Aldehyde_DH_dom"/>
</dbReference>
<keyword evidence="4 10" id="KW-0560">Oxidoreductase</keyword>
<evidence type="ECO:0000256" key="10">
    <source>
        <dbReference type="RuleBase" id="RU003345"/>
    </source>
</evidence>
<protein>
    <recommendedName>
        <fullName evidence="7">L-glutamate gamma-semialdehyde dehydrogenase</fullName>
        <ecNumber evidence="3">1.2.1.88</ecNumber>
    </recommendedName>
    <alternativeName>
        <fullName evidence="7">L-glutamate gamma-semialdehyde dehydrogenase</fullName>
    </alternativeName>
</protein>
<reference evidence="12 13" key="1">
    <citation type="submission" date="2024-10" db="EMBL/GenBank/DDBJ databases">
        <authorList>
            <person name="Topkara A.R."/>
            <person name="Saygin H."/>
        </authorList>
    </citation>
    <scope>NUCLEOTIDE SEQUENCE [LARGE SCALE GENOMIC DNA]</scope>
    <source>
        <strain evidence="12 13">M3C6</strain>
    </source>
</reference>